<proteinExistence type="predicted"/>
<dbReference type="EMBL" id="CP005961">
    <property type="protein sequence ID" value="AHZ73516.1"/>
    <property type="molecule type" value="Genomic_DNA"/>
</dbReference>
<dbReference type="OrthoDB" id="114489at2"/>
<geneLocation type="plasmid" evidence="2"/>
<evidence type="ECO:0000313" key="1">
    <source>
        <dbReference type="EMBL" id="AHZ73516.1"/>
    </source>
</evidence>
<reference evidence="1 2" key="1">
    <citation type="journal article" date="2012" name="J. Bacteriol.">
        <title>Genome sequence of cold-adapted Pseudomonas mandelii strain JR-1.</title>
        <authorList>
            <person name="Jang S.H."/>
            <person name="Kim J."/>
            <person name="Kim J."/>
            <person name="Hong S."/>
            <person name="Lee C."/>
        </authorList>
    </citation>
    <scope>NUCLEOTIDE SEQUENCE [LARGE SCALE GENOMIC DNA]</scope>
    <source>
        <strain evidence="1 2">JR-1</strain>
        <plasmid evidence="2">Plasmid</plasmid>
    </source>
</reference>
<protein>
    <submittedName>
        <fullName evidence="1">Uncharacterized protein</fullName>
    </submittedName>
</protein>
<evidence type="ECO:0000313" key="2">
    <source>
        <dbReference type="Proteomes" id="UP000026913"/>
    </source>
</evidence>
<dbReference type="InterPro" id="IPR043519">
    <property type="entry name" value="NT_sf"/>
</dbReference>
<dbReference type="AlphaFoldDB" id="A0A024ELL3"/>
<keyword evidence="1" id="KW-0614">Plasmid</keyword>
<accession>A0A024ELL3</accession>
<sequence>MSIASDHNYEMLSAVAEGLGDELLNEVAFVGGSTTWLLCTDDIVLDDIRSTDDVDLVIELGGIADWQRLTERLATQGFKITAEHSDVTCRFKFNDVIVDVMPSVKEILGYENRWFVDGLANAETITLPSGIAIKIFRPTYFVATKLEAFKGRGEGDAYHKDVEDIVLVVDGRESLLEEVTQADQELRTYIAAGIAGLLALNSLQYVIESSHSVSANPGRGQIIFQRLKQLSNVK</sequence>
<dbReference type="SUPFAM" id="SSF81301">
    <property type="entry name" value="Nucleotidyltransferase"/>
    <property type="match status" value="1"/>
</dbReference>
<dbReference type="HOGENOM" id="CLU_103758_0_0_6"/>
<organism evidence="1 2">
    <name type="scientific">Pseudomonas mandelii JR-1</name>
    <dbReference type="NCBI Taxonomy" id="1147786"/>
    <lineage>
        <taxon>Bacteria</taxon>
        <taxon>Pseudomonadati</taxon>
        <taxon>Pseudomonadota</taxon>
        <taxon>Gammaproteobacteria</taxon>
        <taxon>Pseudomonadales</taxon>
        <taxon>Pseudomonadaceae</taxon>
        <taxon>Pseudomonas</taxon>
    </lineage>
</organism>
<name>A0A024ELL3_9PSED</name>
<gene>
    <name evidence="1" type="ORF">OU5_P0264</name>
</gene>
<dbReference type="RefSeq" id="WP_010466175.1">
    <property type="nucleotide sequence ID" value="NZ_CP005961.1"/>
</dbReference>
<dbReference type="KEGG" id="pman:OU5_P0264"/>
<dbReference type="Proteomes" id="UP000026913">
    <property type="component" value="Plasmid unnamed"/>
</dbReference>